<dbReference type="Gene3D" id="3.30.230.30">
    <property type="entry name" value="Impact, N-terminal domain"/>
    <property type="match status" value="1"/>
</dbReference>
<comment type="similarity">
    <text evidence="1">Belongs to the IMPACT family.</text>
</comment>
<dbReference type="EMBL" id="FRYL01000045">
    <property type="protein sequence ID" value="SHO81686.1"/>
    <property type="molecule type" value="Genomic_DNA"/>
</dbReference>
<sequence length="185" mass="20905">MKTITQTFTATYEVKHSKFIAYLTPIENFKSLREELKANNPKANHIVYALRNLNEFEQIVENSSDDGEPKGSSGVPALNVLRGKELINVSLLIVRYFGGIKLGIGGLARAYGNATKMVVDACELVEYIKEINYKFSTPYNQIDKTLHTLRGLGIDKYNRDFGIDGVEWIITTTQEKIDKLQITNR</sequence>
<dbReference type="InterPro" id="IPR023582">
    <property type="entry name" value="Impact"/>
</dbReference>
<dbReference type="GO" id="GO:0006446">
    <property type="term" value="P:regulation of translational initiation"/>
    <property type="evidence" value="ECO:0007669"/>
    <property type="project" value="TreeGrafter"/>
</dbReference>
<protein>
    <submittedName>
        <fullName evidence="3">FIG000605: protein co-occurring with transport systems (COG1739)</fullName>
    </submittedName>
</protein>
<gene>
    <name evidence="3" type="ORF">MNB_SV-15-1232</name>
</gene>
<accession>A0A1W1ELL1</accession>
<dbReference type="Pfam" id="PF01205">
    <property type="entry name" value="Impact_N"/>
    <property type="match status" value="1"/>
</dbReference>
<feature type="domain" description="Impact N-terminal" evidence="2">
    <location>
        <begin position="15"/>
        <end position="118"/>
    </location>
</feature>
<dbReference type="SUPFAM" id="SSF54211">
    <property type="entry name" value="Ribosomal protein S5 domain 2-like"/>
    <property type="match status" value="1"/>
</dbReference>
<proteinExistence type="inferred from homology"/>
<dbReference type="InterPro" id="IPR020568">
    <property type="entry name" value="Ribosomal_Su5_D2-typ_SF"/>
</dbReference>
<dbReference type="InterPro" id="IPR001498">
    <property type="entry name" value="Impact_N"/>
</dbReference>
<dbReference type="AlphaFoldDB" id="A0A1W1ELL1"/>
<evidence type="ECO:0000259" key="2">
    <source>
        <dbReference type="Pfam" id="PF01205"/>
    </source>
</evidence>
<name>A0A1W1ELL1_9ZZZZ</name>
<reference evidence="3" key="1">
    <citation type="submission" date="2016-10" db="EMBL/GenBank/DDBJ databases">
        <authorList>
            <person name="de Groot N.N."/>
        </authorList>
    </citation>
    <scope>NUCLEOTIDE SEQUENCE</scope>
</reference>
<evidence type="ECO:0000313" key="3">
    <source>
        <dbReference type="EMBL" id="SHO81686.1"/>
    </source>
</evidence>
<dbReference type="InterPro" id="IPR036956">
    <property type="entry name" value="Impact_N_sf"/>
</dbReference>
<dbReference type="PANTHER" id="PTHR16301">
    <property type="entry name" value="IMPACT-RELATED"/>
    <property type="match status" value="1"/>
</dbReference>
<organism evidence="3">
    <name type="scientific">hydrothermal vent metagenome</name>
    <dbReference type="NCBI Taxonomy" id="652676"/>
    <lineage>
        <taxon>unclassified sequences</taxon>
        <taxon>metagenomes</taxon>
        <taxon>ecological metagenomes</taxon>
    </lineage>
</organism>
<dbReference type="GO" id="GO:0005737">
    <property type="term" value="C:cytoplasm"/>
    <property type="evidence" value="ECO:0007669"/>
    <property type="project" value="TreeGrafter"/>
</dbReference>
<dbReference type="PANTHER" id="PTHR16301:SF20">
    <property type="entry name" value="IMPACT FAMILY MEMBER YIGZ"/>
    <property type="match status" value="1"/>
</dbReference>
<evidence type="ECO:0000256" key="1">
    <source>
        <dbReference type="ARBA" id="ARBA00007665"/>
    </source>
</evidence>